<evidence type="ECO:0000256" key="11">
    <source>
        <dbReference type="SAM" id="Phobius"/>
    </source>
</evidence>
<feature type="compositionally biased region" description="Low complexity" evidence="10">
    <location>
        <begin position="241"/>
        <end position="253"/>
    </location>
</feature>
<feature type="transmembrane region" description="Helical" evidence="11">
    <location>
        <begin position="756"/>
        <end position="779"/>
    </location>
</feature>
<feature type="region of interest" description="Disordered" evidence="10">
    <location>
        <begin position="122"/>
        <end position="151"/>
    </location>
</feature>
<evidence type="ECO:0000259" key="12">
    <source>
        <dbReference type="Pfam" id="PF00924"/>
    </source>
</evidence>
<dbReference type="Gene3D" id="2.30.30.60">
    <property type="match status" value="1"/>
</dbReference>
<dbReference type="InterPro" id="IPR006685">
    <property type="entry name" value="MscS_channel_2nd"/>
</dbReference>
<keyword evidence="5 11" id="KW-1133">Transmembrane helix</keyword>
<evidence type="ECO:0000256" key="2">
    <source>
        <dbReference type="ARBA" id="ARBA00008017"/>
    </source>
</evidence>
<organism evidence="13 14">
    <name type="scientific">Punica granatum</name>
    <name type="common">Pomegranate</name>
    <dbReference type="NCBI Taxonomy" id="22663"/>
    <lineage>
        <taxon>Eukaryota</taxon>
        <taxon>Viridiplantae</taxon>
        <taxon>Streptophyta</taxon>
        <taxon>Embryophyta</taxon>
        <taxon>Tracheophyta</taxon>
        <taxon>Spermatophyta</taxon>
        <taxon>Magnoliopsida</taxon>
        <taxon>eudicotyledons</taxon>
        <taxon>Gunneridae</taxon>
        <taxon>Pentapetalae</taxon>
        <taxon>rosids</taxon>
        <taxon>malvids</taxon>
        <taxon>Myrtales</taxon>
        <taxon>Lythraceae</taxon>
        <taxon>Punica</taxon>
    </lineage>
</organism>
<evidence type="ECO:0000256" key="5">
    <source>
        <dbReference type="ARBA" id="ARBA00022989"/>
    </source>
</evidence>
<feature type="domain" description="Mechanosensitive ion channel MscS" evidence="12">
    <location>
        <begin position="775"/>
        <end position="832"/>
    </location>
</feature>
<evidence type="ECO:0000256" key="9">
    <source>
        <dbReference type="PIRNR" id="PIRNR017209"/>
    </source>
</evidence>
<feature type="transmembrane region" description="Helical" evidence="11">
    <location>
        <begin position="378"/>
        <end position="401"/>
    </location>
</feature>
<dbReference type="PANTHER" id="PTHR31618:SF1">
    <property type="entry name" value="EF-HAND DOMAIN-CONTAINING PROTEIN"/>
    <property type="match status" value="1"/>
</dbReference>
<feature type="transmembrane region" description="Helical" evidence="11">
    <location>
        <begin position="341"/>
        <end position="363"/>
    </location>
</feature>
<evidence type="ECO:0000256" key="3">
    <source>
        <dbReference type="ARBA" id="ARBA00022448"/>
    </source>
</evidence>
<dbReference type="AlphaFoldDB" id="A0A218VZ65"/>
<dbReference type="PIRSF" id="PIRSF017209">
    <property type="entry name" value="Memb_At2g17000_prd"/>
    <property type="match status" value="1"/>
</dbReference>
<reference evidence="14" key="1">
    <citation type="journal article" date="2017" name="Plant J.">
        <title>The pomegranate (Punica granatum L.) genome and the genomics of punicalagin biosynthesis.</title>
        <authorList>
            <person name="Qin G."/>
            <person name="Xu C."/>
            <person name="Ming R."/>
            <person name="Tang H."/>
            <person name="Guyot R."/>
            <person name="Kramer E.M."/>
            <person name="Hu Y."/>
            <person name="Yi X."/>
            <person name="Qi Y."/>
            <person name="Xu X."/>
            <person name="Gao Z."/>
            <person name="Pan H."/>
            <person name="Jian J."/>
            <person name="Tian Y."/>
            <person name="Yue Z."/>
            <person name="Xu Y."/>
        </authorList>
    </citation>
    <scope>NUCLEOTIDE SEQUENCE [LARGE SCALE GENOMIC DNA]</scope>
    <source>
        <strain evidence="14">cv. Dabenzi</strain>
    </source>
</reference>
<feature type="transmembrane region" description="Helical" evidence="11">
    <location>
        <begin position="421"/>
        <end position="439"/>
    </location>
</feature>
<dbReference type="GO" id="GO:0005886">
    <property type="term" value="C:plasma membrane"/>
    <property type="evidence" value="ECO:0007669"/>
    <property type="project" value="UniProtKB-UniRule"/>
</dbReference>
<evidence type="ECO:0000256" key="6">
    <source>
        <dbReference type="ARBA" id="ARBA00023065"/>
    </source>
</evidence>
<keyword evidence="6" id="KW-0406">Ion transport</keyword>
<evidence type="ECO:0000313" key="13">
    <source>
        <dbReference type="EMBL" id="OWM65785.1"/>
    </source>
</evidence>
<keyword evidence="3" id="KW-0813">Transport</keyword>
<feature type="transmembrane region" description="Helical" evidence="11">
    <location>
        <begin position="451"/>
        <end position="471"/>
    </location>
</feature>
<feature type="compositionally biased region" description="Basic and acidic residues" evidence="10">
    <location>
        <begin position="282"/>
        <end position="294"/>
    </location>
</feature>
<feature type="transmembrane region" description="Helical" evidence="11">
    <location>
        <begin position="28"/>
        <end position="51"/>
    </location>
</feature>
<name>A0A218VZ65_PUNGR</name>
<feature type="transmembrane region" description="Helical" evidence="11">
    <location>
        <begin position="724"/>
        <end position="744"/>
    </location>
</feature>
<evidence type="ECO:0000256" key="1">
    <source>
        <dbReference type="ARBA" id="ARBA00004141"/>
    </source>
</evidence>
<dbReference type="GO" id="GO:0008381">
    <property type="term" value="F:mechanosensitive monoatomic ion channel activity"/>
    <property type="evidence" value="ECO:0007669"/>
    <property type="project" value="TreeGrafter"/>
</dbReference>
<dbReference type="FunFam" id="2.30.30.60:FF:000003">
    <property type="entry name" value="Predicted mechanosensitive ion channel"/>
    <property type="match status" value="1"/>
</dbReference>
<gene>
    <name evidence="13" type="ORF">CDL15_Pgr015210</name>
</gene>
<evidence type="ECO:0000256" key="7">
    <source>
        <dbReference type="ARBA" id="ARBA00023136"/>
    </source>
</evidence>
<dbReference type="PANTHER" id="PTHR31618">
    <property type="entry name" value="MECHANOSENSITIVE ION CHANNEL PROTEIN 5"/>
    <property type="match status" value="1"/>
</dbReference>
<dbReference type="GO" id="GO:0050982">
    <property type="term" value="P:detection of mechanical stimulus"/>
    <property type="evidence" value="ECO:0007669"/>
    <property type="project" value="UniProtKB-ARBA"/>
</dbReference>
<evidence type="ECO:0000256" key="10">
    <source>
        <dbReference type="SAM" id="MobiDB-lite"/>
    </source>
</evidence>
<keyword evidence="8" id="KW-0407">Ion channel</keyword>
<dbReference type="SUPFAM" id="SSF50182">
    <property type="entry name" value="Sm-like ribonucleoproteins"/>
    <property type="match status" value="1"/>
</dbReference>
<dbReference type="InterPro" id="IPR023408">
    <property type="entry name" value="MscS_beta-dom_sf"/>
</dbReference>
<protein>
    <recommendedName>
        <fullName evidence="9">Mechanosensitive ion channel protein</fullName>
    </recommendedName>
</protein>
<keyword evidence="4 11" id="KW-0812">Transmembrane</keyword>
<evidence type="ECO:0000256" key="8">
    <source>
        <dbReference type="ARBA" id="ARBA00023303"/>
    </source>
</evidence>
<dbReference type="Pfam" id="PF00924">
    <property type="entry name" value="MS_channel_2nd"/>
    <property type="match status" value="1"/>
</dbReference>
<feature type="region of interest" description="Disordered" evidence="10">
    <location>
        <begin position="186"/>
        <end position="297"/>
    </location>
</feature>
<sequence>MMVANSFDMWQKDNFFSAAEEVQESADLYVLFPISSFFLLFGNLVSFRLIIEILMRAGAGWRIVNTIRSKLPTSPNSFNHTIISSVLLQVGGAGFLTKVTEMGSTDKTSSKILREPNIEFWQGGHDIDGGEDPDSDDASHSGRHAVAEDPPSQLIGQFLHGQTASRGDVSLDMDLEMDELRHEVAPVAPVPKSPAPLPPKPASDPNAPKEIRVSFHPPGSGSGGAATDTSTETPRRHVQHRSSPSNNDISRSSGAEEEVLKPAPASSFRKQSTLLLAKTRSRLMDPPEESDLRSGRGMRSGPLWSGMLGRAAGEDNDEDDLLLEEDLPEEYKKANLSAMTLLQWVSLFSMIAALVCTLTIPILKGRDIWKLKLWKWEVMVLVLICGRLVSGWVIRVLVFFIERNFMLRKRVLYFVYGIRKAVQNCLWLGLVLIAWHALFGRKVRRETRSSSLEYVTKVLVCLLVATLLWLVKTLIIKVFASSFQVSIYFDRIQQSLFNQYVIETLSGPPNIEIQRIGEEVEKFEEEVQTLQNAGAAVPPGLKPPPIPTKSGRIIGSGGLGQKSLRMKNVRFSRAMSKKDDDGITINHLHRLNPRNVSAWNMKRLINMISHGVLSTLDEQTPSFTNEDESATLIRSENEAKAAARKIFQNVAKPGSKYIYLEDLMRFMQEDEALKTMSLIEGADESEEISKSALKNWLVNAFRERRALALTLNDTKTAVHKLHRVINVIVGIIVAIIWLLILGIATSKFLLFLSSQLVLVAFIFGNSCKTVFEAIIFLFVMHPFDVGDRVEVDQVQMVVEEMNILTTVFLRYDEQKIVYPNSILSTKAIGNYYRSPDMGDAIDYIEIKKEHWYPSPMIIMKDLEELKRVRMAVWPRHRMNHQDMDEKWVRRGVLIEEMVKIFKELDIQYRLLPIDINVRALPPVNSARVPPGWTTSNS</sequence>
<accession>A0A218VZ65</accession>
<comment type="caution">
    <text evidence="13">The sequence shown here is derived from an EMBL/GenBank/DDBJ whole genome shotgun (WGS) entry which is preliminary data.</text>
</comment>
<dbReference type="EMBL" id="MTKT01005556">
    <property type="protein sequence ID" value="OWM65785.1"/>
    <property type="molecule type" value="Genomic_DNA"/>
</dbReference>
<comment type="subcellular location">
    <subcellularLocation>
        <location evidence="1">Membrane</location>
        <topology evidence="1">Multi-pass membrane protein</topology>
    </subcellularLocation>
</comment>
<evidence type="ECO:0000256" key="4">
    <source>
        <dbReference type="ARBA" id="ARBA00022692"/>
    </source>
</evidence>
<feature type="compositionally biased region" description="Pro residues" evidence="10">
    <location>
        <begin position="188"/>
        <end position="202"/>
    </location>
</feature>
<proteinExistence type="inferred from homology"/>
<dbReference type="Proteomes" id="UP000197138">
    <property type="component" value="Unassembled WGS sequence"/>
</dbReference>
<evidence type="ECO:0000313" key="14">
    <source>
        <dbReference type="Proteomes" id="UP000197138"/>
    </source>
</evidence>
<comment type="similarity">
    <text evidence="2 9">Belongs to the MscS (TC 1.A.23) family.</text>
</comment>
<keyword evidence="7 9" id="KW-0472">Membrane</keyword>
<dbReference type="InterPro" id="IPR016688">
    <property type="entry name" value="MscS-like_plants/fungi"/>
</dbReference>
<dbReference type="InterPro" id="IPR010920">
    <property type="entry name" value="LSM_dom_sf"/>
</dbReference>
<dbReference type="GO" id="GO:0006820">
    <property type="term" value="P:monoatomic anion transport"/>
    <property type="evidence" value="ECO:0007669"/>
    <property type="project" value="TreeGrafter"/>
</dbReference>